<evidence type="ECO:0000259" key="1">
    <source>
        <dbReference type="PROSITE" id="PS50943"/>
    </source>
</evidence>
<proteinExistence type="predicted"/>
<sequence length="280" mass="30863">MKQAERLRQVGIGVQLKNLRKKSGMTTRSVASALGLSPASVNRNEQGQRVPDREEASALCALYGVTGDEKRELIERIGETSETASWLATGHLPDQLASLMVLEREAVAITDAQVALIPGLVQTADYARLVLGSPAVIDEDVERRVSTRLGRQAILSRPNAPEVSLFIDEGVLHRSLGDAWVMRRQLEHLLVVQQRDNVSVRVLPFDTAGHPAVDGSFSRYELVDGSPYIFVEGLSFGVFITEPTEVKPFVEVCRVLDDRALDEQGSNKMIKEIAERYGDE</sequence>
<dbReference type="InterPro" id="IPR001387">
    <property type="entry name" value="Cro/C1-type_HTH"/>
</dbReference>
<feature type="domain" description="HTH cro/C1-type" evidence="1">
    <location>
        <begin position="16"/>
        <end position="70"/>
    </location>
</feature>
<dbReference type="Pfam" id="PF13560">
    <property type="entry name" value="HTH_31"/>
    <property type="match status" value="1"/>
</dbReference>
<dbReference type="RefSeq" id="WP_182542161.1">
    <property type="nucleotide sequence ID" value="NZ_JACGWZ010000001.1"/>
</dbReference>
<dbReference type="AlphaFoldDB" id="A0A839DP98"/>
<dbReference type="Proteomes" id="UP000569329">
    <property type="component" value="Unassembled WGS sequence"/>
</dbReference>
<dbReference type="SUPFAM" id="SSF47413">
    <property type="entry name" value="lambda repressor-like DNA-binding domains"/>
    <property type="match status" value="1"/>
</dbReference>
<protein>
    <submittedName>
        <fullName evidence="2">Transcriptional regulator with XRE-family HTH domain</fullName>
    </submittedName>
</protein>
<name>A0A839DP98_9PSEU</name>
<dbReference type="Gene3D" id="1.10.260.40">
    <property type="entry name" value="lambda repressor-like DNA-binding domains"/>
    <property type="match status" value="1"/>
</dbReference>
<gene>
    <name evidence="2" type="ORF">FHX42_000149</name>
</gene>
<dbReference type="EMBL" id="JACGWZ010000001">
    <property type="protein sequence ID" value="MBA8822820.1"/>
    <property type="molecule type" value="Genomic_DNA"/>
</dbReference>
<evidence type="ECO:0000313" key="2">
    <source>
        <dbReference type="EMBL" id="MBA8822820.1"/>
    </source>
</evidence>
<dbReference type="GO" id="GO:0003677">
    <property type="term" value="F:DNA binding"/>
    <property type="evidence" value="ECO:0007669"/>
    <property type="project" value="InterPro"/>
</dbReference>
<dbReference type="SMART" id="SM00530">
    <property type="entry name" value="HTH_XRE"/>
    <property type="match status" value="1"/>
</dbReference>
<dbReference type="InterPro" id="IPR043917">
    <property type="entry name" value="DUF5753"/>
</dbReference>
<evidence type="ECO:0000313" key="3">
    <source>
        <dbReference type="Proteomes" id="UP000569329"/>
    </source>
</evidence>
<comment type="caution">
    <text evidence="2">The sequence shown here is derived from an EMBL/GenBank/DDBJ whole genome shotgun (WGS) entry which is preliminary data.</text>
</comment>
<dbReference type="CDD" id="cd00093">
    <property type="entry name" value="HTH_XRE"/>
    <property type="match status" value="1"/>
</dbReference>
<dbReference type="Pfam" id="PF19054">
    <property type="entry name" value="DUF5753"/>
    <property type="match status" value="1"/>
</dbReference>
<accession>A0A839DP98</accession>
<keyword evidence="3" id="KW-1185">Reference proteome</keyword>
<dbReference type="PROSITE" id="PS50943">
    <property type="entry name" value="HTH_CROC1"/>
    <property type="match status" value="1"/>
</dbReference>
<dbReference type="InterPro" id="IPR010982">
    <property type="entry name" value="Lambda_DNA-bd_dom_sf"/>
</dbReference>
<reference evidence="2 3" key="1">
    <citation type="submission" date="2020-07" db="EMBL/GenBank/DDBJ databases">
        <title>Sequencing the genomes of 1000 actinobacteria strains.</title>
        <authorList>
            <person name="Klenk H.-P."/>
        </authorList>
    </citation>
    <scope>NUCLEOTIDE SEQUENCE [LARGE SCALE GENOMIC DNA]</scope>
    <source>
        <strain evidence="2 3">DSM 45975</strain>
    </source>
</reference>
<organism evidence="2 3">
    <name type="scientific">Halosaccharopolyspora lacisalsi</name>
    <dbReference type="NCBI Taxonomy" id="1000566"/>
    <lineage>
        <taxon>Bacteria</taxon>
        <taxon>Bacillati</taxon>
        <taxon>Actinomycetota</taxon>
        <taxon>Actinomycetes</taxon>
        <taxon>Pseudonocardiales</taxon>
        <taxon>Pseudonocardiaceae</taxon>
        <taxon>Halosaccharopolyspora</taxon>
    </lineage>
</organism>